<dbReference type="OrthoDB" id="6420239at2759"/>
<dbReference type="Gene3D" id="3.30.710.10">
    <property type="entry name" value="Potassium Channel Kv1.1, Chain A"/>
    <property type="match status" value="1"/>
</dbReference>
<gene>
    <name evidence="2" type="ORF">B4U80_11982</name>
</gene>
<dbReference type="InterPro" id="IPR052407">
    <property type="entry name" value="BTB_POZ_domain_cont_9"/>
</dbReference>
<evidence type="ECO:0000259" key="1">
    <source>
        <dbReference type="PROSITE" id="PS50097"/>
    </source>
</evidence>
<dbReference type="InterPro" id="IPR000210">
    <property type="entry name" value="BTB/POZ_dom"/>
</dbReference>
<dbReference type="STRING" id="299467.A0A443S082"/>
<dbReference type="PANTHER" id="PTHR46306:SF1">
    <property type="entry name" value="BTB_POZ DOMAIN-CONTAINING PROTEIN 9"/>
    <property type="match status" value="1"/>
</dbReference>
<dbReference type="Proteomes" id="UP000288716">
    <property type="component" value="Unassembled WGS sequence"/>
</dbReference>
<dbReference type="GO" id="GO:0005737">
    <property type="term" value="C:cytoplasm"/>
    <property type="evidence" value="ECO:0007669"/>
    <property type="project" value="TreeGrafter"/>
</dbReference>
<dbReference type="Gene3D" id="1.25.40.420">
    <property type="match status" value="1"/>
</dbReference>
<organism evidence="2 3">
    <name type="scientific">Leptotrombidium deliense</name>
    <dbReference type="NCBI Taxonomy" id="299467"/>
    <lineage>
        <taxon>Eukaryota</taxon>
        <taxon>Metazoa</taxon>
        <taxon>Ecdysozoa</taxon>
        <taxon>Arthropoda</taxon>
        <taxon>Chelicerata</taxon>
        <taxon>Arachnida</taxon>
        <taxon>Acari</taxon>
        <taxon>Acariformes</taxon>
        <taxon>Trombidiformes</taxon>
        <taxon>Prostigmata</taxon>
        <taxon>Anystina</taxon>
        <taxon>Parasitengona</taxon>
        <taxon>Trombiculoidea</taxon>
        <taxon>Trombiculidae</taxon>
        <taxon>Leptotrombidium</taxon>
    </lineage>
</organism>
<protein>
    <submittedName>
        <fullName evidence="2">BTB/POZ domain-containing protein 9-like protein</fullName>
    </submittedName>
</protein>
<accession>A0A443S082</accession>
<proteinExistence type="predicted"/>
<feature type="domain" description="BTB" evidence="1">
    <location>
        <begin position="5"/>
        <end position="72"/>
    </location>
</feature>
<evidence type="ECO:0000313" key="3">
    <source>
        <dbReference type="Proteomes" id="UP000288716"/>
    </source>
</evidence>
<dbReference type="Pfam" id="PF00651">
    <property type="entry name" value="BTB"/>
    <property type="match status" value="1"/>
</dbReference>
<dbReference type="VEuPathDB" id="VectorBase:LDEU011134"/>
<dbReference type="EMBL" id="NCKV01014810">
    <property type="protein sequence ID" value="RWS20906.1"/>
    <property type="molecule type" value="Genomic_DNA"/>
</dbReference>
<evidence type="ECO:0000313" key="2">
    <source>
        <dbReference type="EMBL" id="RWS20906.1"/>
    </source>
</evidence>
<dbReference type="Pfam" id="PF07707">
    <property type="entry name" value="BACK"/>
    <property type="match status" value="1"/>
</dbReference>
<dbReference type="SMART" id="SM00225">
    <property type="entry name" value="BTB"/>
    <property type="match status" value="1"/>
</dbReference>
<keyword evidence="3" id="KW-1185">Reference proteome</keyword>
<dbReference type="InterPro" id="IPR011333">
    <property type="entry name" value="SKP1/BTB/POZ_sf"/>
</dbReference>
<dbReference type="SUPFAM" id="SSF54695">
    <property type="entry name" value="POZ domain"/>
    <property type="match status" value="1"/>
</dbReference>
<dbReference type="InterPro" id="IPR011705">
    <property type="entry name" value="BACK"/>
</dbReference>
<dbReference type="PROSITE" id="PS50097">
    <property type="entry name" value="BTB"/>
    <property type="match status" value="1"/>
</dbReference>
<comment type="caution">
    <text evidence="2">The sequence shown here is derived from an EMBL/GenBank/DDBJ whole genome shotgun (WGS) entry which is preliminary data.</text>
</comment>
<dbReference type="PANTHER" id="PTHR46306">
    <property type="entry name" value="BTB/POZ DOMAIN-CONTAINING PROTEIN 9"/>
    <property type="match status" value="1"/>
</dbReference>
<sequence length="238" mass="27701">MDDLRNLTFVVEGEEIKVNKTLMDASCPYFNTMLFGNTNESKLSTIELKSTPKVALKSIIEFVYKEQCDISSLEENELFDLISISPEYQFTQLIDHLFEKVKLQNFSVDFCVALFDLSVDTQMNEWREMCLEYFDDIFHNDVDAEIFTKLSKSLIMQLTARDSFLIDELDLFKCLIKWKEQNAQEDCGEIFANIRLHLIDIEDFVEFVMPTKVISSDDYLKSIASKSDSKRFAVFKSL</sequence>
<dbReference type="AlphaFoldDB" id="A0A443S082"/>
<name>A0A443S082_9ACAR</name>
<reference evidence="2 3" key="1">
    <citation type="journal article" date="2018" name="Gigascience">
        <title>Genomes of trombidid mites reveal novel predicted allergens and laterally-transferred genes associated with secondary metabolism.</title>
        <authorList>
            <person name="Dong X."/>
            <person name="Chaisiri K."/>
            <person name="Xia D."/>
            <person name="Armstrong S.D."/>
            <person name="Fang Y."/>
            <person name="Donnelly M.J."/>
            <person name="Kadowaki T."/>
            <person name="McGarry J.W."/>
            <person name="Darby A.C."/>
            <person name="Makepeace B.L."/>
        </authorList>
    </citation>
    <scope>NUCLEOTIDE SEQUENCE [LARGE SCALE GENOMIC DNA]</scope>
    <source>
        <strain evidence="2">UoL-UT</strain>
    </source>
</reference>
<dbReference type="SMART" id="SM00875">
    <property type="entry name" value="BACK"/>
    <property type="match status" value="1"/>
</dbReference>